<dbReference type="Proteomes" id="UP000823388">
    <property type="component" value="Chromosome 1K"/>
</dbReference>
<reference evidence="1" key="1">
    <citation type="submission" date="2020-05" db="EMBL/GenBank/DDBJ databases">
        <title>WGS assembly of Panicum virgatum.</title>
        <authorList>
            <person name="Lovell J.T."/>
            <person name="Jenkins J."/>
            <person name="Shu S."/>
            <person name="Juenger T.E."/>
            <person name="Schmutz J."/>
        </authorList>
    </citation>
    <scope>NUCLEOTIDE SEQUENCE</scope>
    <source>
        <strain evidence="1">AP13</strain>
    </source>
</reference>
<accession>A0A8T0XBH0</accession>
<comment type="caution">
    <text evidence="1">The sequence shown here is derived from an EMBL/GenBank/DDBJ whole genome shotgun (WGS) entry which is preliminary data.</text>
</comment>
<proteinExistence type="predicted"/>
<organism evidence="1 2">
    <name type="scientific">Panicum virgatum</name>
    <name type="common">Blackwell switchgrass</name>
    <dbReference type="NCBI Taxonomy" id="38727"/>
    <lineage>
        <taxon>Eukaryota</taxon>
        <taxon>Viridiplantae</taxon>
        <taxon>Streptophyta</taxon>
        <taxon>Embryophyta</taxon>
        <taxon>Tracheophyta</taxon>
        <taxon>Spermatophyta</taxon>
        <taxon>Magnoliopsida</taxon>
        <taxon>Liliopsida</taxon>
        <taxon>Poales</taxon>
        <taxon>Poaceae</taxon>
        <taxon>PACMAD clade</taxon>
        <taxon>Panicoideae</taxon>
        <taxon>Panicodae</taxon>
        <taxon>Paniceae</taxon>
        <taxon>Panicinae</taxon>
        <taxon>Panicum</taxon>
        <taxon>Panicum sect. Hiantes</taxon>
    </lineage>
</organism>
<evidence type="ECO:0000313" key="1">
    <source>
        <dbReference type="EMBL" id="KAG2658862.1"/>
    </source>
</evidence>
<evidence type="ECO:0000313" key="2">
    <source>
        <dbReference type="Proteomes" id="UP000823388"/>
    </source>
</evidence>
<sequence length="269" mass="30290">MVDTVIVNGNPLLVNCHEQTPQAICTFKNLLEVTHESVGNNLKIVNYEEQTPQTICASNNLFGITPEFVIVNFVEQTPQAICASNNLFGITPKYMGVNYEEQTPQAICASNNLFGITPESVGGKLKKVICGEQTPLTITRSNYERNLDENTPAEIMRERKKKLYAAMSAVDKQERICKQKIRHEINRQKKEYVCQMRLQNPCSQNHEASISKHPITRSATRGVNGGKPVFDSGIWEQDDEMLAAQKEFFKEEDLDCRALDDSVLTVTFS</sequence>
<gene>
    <name evidence="1" type="ORF">PVAP13_1KG320200</name>
</gene>
<name>A0A8T0XBH0_PANVG</name>
<dbReference type="EMBL" id="CM029037">
    <property type="protein sequence ID" value="KAG2658862.1"/>
    <property type="molecule type" value="Genomic_DNA"/>
</dbReference>
<protein>
    <submittedName>
        <fullName evidence="1">Uncharacterized protein</fullName>
    </submittedName>
</protein>
<dbReference type="AlphaFoldDB" id="A0A8T0XBH0"/>
<keyword evidence="2" id="KW-1185">Reference proteome</keyword>